<sequence length="87" mass="9374">PSTGLGDYTGRQIRYGIREFAMIGVANGMNAYQNGMIIPICSSYFQFWLYAALAARMSALQGLRFIGVATHDSIGVGEDGPTHQSIA</sequence>
<keyword evidence="5" id="KW-1185">Reference proteome</keyword>
<dbReference type="GO" id="GO:0004802">
    <property type="term" value="F:transketolase activity"/>
    <property type="evidence" value="ECO:0007669"/>
    <property type="project" value="TreeGrafter"/>
</dbReference>
<dbReference type="OrthoDB" id="10267175at2759"/>
<gene>
    <name evidence="4" type="ORF">H0H81_009343</name>
</gene>
<dbReference type="InterPro" id="IPR033247">
    <property type="entry name" value="Transketolase_fam"/>
</dbReference>
<dbReference type="Proteomes" id="UP000717328">
    <property type="component" value="Unassembled WGS sequence"/>
</dbReference>
<dbReference type="GO" id="GO:0006098">
    <property type="term" value="P:pentose-phosphate shunt"/>
    <property type="evidence" value="ECO:0007669"/>
    <property type="project" value="TreeGrafter"/>
</dbReference>
<evidence type="ECO:0000313" key="4">
    <source>
        <dbReference type="EMBL" id="KAG5633263.1"/>
    </source>
</evidence>
<dbReference type="Pfam" id="PF02779">
    <property type="entry name" value="Transket_pyr"/>
    <property type="match status" value="1"/>
</dbReference>
<dbReference type="EMBL" id="JABCKI010008431">
    <property type="protein sequence ID" value="KAG5633263.1"/>
    <property type="molecule type" value="Genomic_DNA"/>
</dbReference>
<dbReference type="AlphaFoldDB" id="A0A9P7FKT7"/>
<dbReference type="SUPFAM" id="SSF52518">
    <property type="entry name" value="Thiamin diphosphate-binding fold (THDP-binding)"/>
    <property type="match status" value="1"/>
</dbReference>
<dbReference type="PANTHER" id="PTHR43522:SF6">
    <property type="entry name" value="TRANSKETOLASE-LIKE PYRIMIDINE-BINDING DOMAIN-CONTAINING PROTEIN-RELATED"/>
    <property type="match status" value="1"/>
</dbReference>
<feature type="domain" description="Transketolase-like pyrimidine-binding" evidence="3">
    <location>
        <begin position="9"/>
        <end position="86"/>
    </location>
</feature>
<evidence type="ECO:0000256" key="1">
    <source>
        <dbReference type="ARBA" id="ARBA00001964"/>
    </source>
</evidence>
<comment type="cofactor">
    <cofactor evidence="1">
        <name>thiamine diphosphate</name>
        <dbReference type="ChEBI" id="CHEBI:58937"/>
    </cofactor>
</comment>
<dbReference type="InterPro" id="IPR029061">
    <property type="entry name" value="THDP-binding"/>
</dbReference>
<evidence type="ECO:0000259" key="3">
    <source>
        <dbReference type="Pfam" id="PF02779"/>
    </source>
</evidence>
<keyword evidence="2" id="KW-0812">Transmembrane</keyword>
<protein>
    <recommendedName>
        <fullName evidence="3">Transketolase-like pyrimidine-binding domain-containing protein</fullName>
    </recommendedName>
</protein>
<evidence type="ECO:0000313" key="5">
    <source>
        <dbReference type="Proteomes" id="UP000717328"/>
    </source>
</evidence>
<dbReference type="Gene3D" id="3.40.50.970">
    <property type="match status" value="1"/>
</dbReference>
<dbReference type="GO" id="GO:0005634">
    <property type="term" value="C:nucleus"/>
    <property type="evidence" value="ECO:0007669"/>
    <property type="project" value="TreeGrafter"/>
</dbReference>
<dbReference type="InterPro" id="IPR005475">
    <property type="entry name" value="Transketolase-like_Pyr-bd"/>
</dbReference>
<feature type="non-terminal residue" evidence="4">
    <location>
        <position position="87"/>
    </location>
</feature>
<feature type="transmembrane region" description="Helical" evidence="2">
    <location>
        <begin position="36"/>
        <end position="55"/>
    </location>
</feature>
<reference evidence="4" key="1">
    <citation type="submission" date="2021-02" db="EMBL/GenBank/DDBJ databases">
        <authorList>
            <person name="Nieuwenhuis M."/>
            <person name="Van De Peppel L.J.J."/>
        </authorList>
    </citation>
    <scope>NUCLEOTIDE SEQUENCE</scope>
    <source>
        <strain evidence="4">D49</strain>
    </source>
</reference>
<evidence type="ECO:0000256" key="2">
    <source>
        <dbReference type="SAM" id="Phobius"/>
    </source>
</evidence>
<proteinExistence type="predicted"/>
<dbReference type="PANTHER" id="PTHR43522">
    <property type="entry name" value="TRANSKETOLASE"/>
    <property type="match status" value="1"/>
</dbReference>
<comment type="caution">
    <text evidence="4">The sequence shown here is derived from an EMBL/GenBank/DDBJ whole genome shotgun (WGS) entry which is preliminary data.</text>
</comment>
<accession>A0A9P7FKT7</accession>
<name>A0A9P7FKT7_9AGAR</name>
<organism evidence="4 5">
    <name type="scientific">Sphagnurus paluster</name>
    <dbReference type="NCBI Taxonomy" id="117069"/>
    <lineage>
        <taxon>Eukaryota</taxon>
        <taxon>Fungi</taxon>
        <taxon>Dikarya</taxon>
        <taxon>Basidiomycota</taxon>
        <taxon>Agaricomycotina</taxon>
        <taxon>Agaricomycetes</taxon>
        <taxon>Agaricomycetidae</taxon>
        <taxon>Agaricales</taxon>
        <taxon>Tricholomatineae</taxon>
        <taxon>Lyophyllaceae</taxon>
        <taxon>Sphagnurus</taxon>
    </lineage>
</organism>
<dbReference type="GO" id="GO:0005829">
    <property type="term" value="C:cytosol"/>
    <property type="evidence" value="ECO:0007669"/>
    <property type="project" value="TreeGrafter"/>
</dbReference>
<keyword evidence="2" id="KW-0472">Membrane</keyword>
<reference evidence="4" key="2">
    <citation type="submission" date="2021-10" db="EMBL/GenBank/DDBJ databases">
        <title>Phylogenomics reveals ancestral predisposition of the termite-cultivated fungus Termitomyces towards a domesticated lifestyle.</title>
        <authorList>
            <person name="Auxier B."/>
            <person name="Grum-Grzhimaylo A."/>
            <person name="Cardenas M.E."/>
            <person name="Lodge J.D."/>
            <person name="Laessoe T."/>
            <person name="Pedersen O."/>
            <person name="Smith M.E."/>
            <person name="Kuyper T.W."/>
            <person name="Franco-Molano E.A."/>
            <person name="Baroni T.J."/>
            <person name="Aanen D.K."/>
        </authorList>
    </citation>
    <scope>NUCLEOTIDE SEQUENCE</scope>
    <source>
        <strain evidence="4">D49</strain>
    </source>
</reference>
<keyword evidence="2" id="KW-1133">Transmembrane helix</keyword>